<evidence type="ECO:0000313" key="2">
    <source>
        <dbReference type="EMBL" id="RKR87970.1"/>
    </source>
</evidence>
<keyword evidence="1" id="KW-0472">Membrane</keyword>
<accession>A0A495JG22</accession>
<reference evidence="2 3" key="1">
    <citation type="submission" date="2018-10" db="EMBL/GenBank/DDBJ databases">
        <title>Sequencing the genomes of 1000 actinobacteria strains.</title>
        <authorList>
            <person name="Klenk H.-P."/>
        </authorList>
    </citation>
    <scope>NUCLEOTIDE SEQUENCE [LARGE SCALE GENOMIC DNA]</scope>
    <source>
        <strain evidence="2 3">DSM 45175</strain>
    </source>
</reference>
<dbReference type="AlphaFoldDB" id="A0A495JG22"/>
<protein>
    <submittedName>
        <fullName evidence="2">Uncharacterized protein</fullName>
    </submittedName>
</protein>
<feature type="transmembrane region" description="Helical" evidence="1">
    <location>
        <begin position="30"/>
        <end position="50"/>
    </location>
</feature>
<sequence>MKHAVAECDLSSSVPSIVRRMESLTVRGRLVRVVVTLVGAGLLLAGTLVGSDDDFPFGPFRMYATTDRLDAPVAEALVTAKDAAGESLVLTERETGIRRAEIEGQLSRFDADPTRLSLIVDAYHRRNPERPPLTTVSIVIRRHGMTDGRPNGNNIDETMVDWQVAG</sequence>
<name>A0A495JG22_9ACTN</name>
<dbReference type="EMBL" id="RBKT01000001">
    <property type="protein sequence ID" value="RKR87970.1"/>
    <property type="molecule type" value="Genomic_DNA"/>
</dbReference>
<keyword evidence="1" id="KW-0812">Transmembrane</keyword>
<keyword evidence="1" id="KW-1133">Transmembrane helix</keyword>
<keyword evidence="3" id="KW-1185">Reference proteome</keyword>
<evidence type="ECO:0000313" key="3">
    <source>
        <dbReference type="Proteomes" id="UP000277671"/>
    </source>
</evidence>
<organism evidence="2 3">
    <name type="scientific">Micromonospora pisi</name>
    <dbReference type="NCBI Taxonomy" id="589240"/>
    <lineage>
        <taxon>Bacteria</taxon>
        <taxon>Bacillati</taxon>
        <taxon>Actinomycetota</taxon>
        <taxon>Actinomycetes</taxon>
        <taxon>Micromonosporales</taxon>
        <taxon>Micromonosporaceae</taxon>
        <taxon>Micromonospora</taxon>
    </lineage>
</organism>
<gene>
    <name evidence="2" type="ORF">BDK92_2273</name>
</gene>
<dbReference type="Proteomes" id="UP000277671">
    <property type="component" value="Unassembled WGS sequence"/>
</dbReference>
<comment type="caution">
    <text evidence="2">The sequence shown here is derived from an EMBL/GenBank/DDBJ whole genome shotgun (WGS) entry which is preliminary data.</text>
</comment>
<proteinExistence type="predicted"/>
<evidence type="ECO:0000256" key="1">
    <source>
        <dbReference type="SAM" id="Phobius"/>
    </source>
</evidence>